<sequence>MPRLNDIPGFTETNRAEAFLISANGHAEIAYDPGCAAAEQEAAQHIFCPPLPSHAVGCSLYIGTCLRFLEQHRALAKTEISPDLEARCAYLRDRAGSAHDLGLAQQCAEEARSLVASLVVRFGTPGKVKINGYNARPGNMVEMLSDSGVKCLAERARPIHLNDPDGLAKATVLFDQAWKPRGGWGSPISPMLDGDRSPCPDALIDAACKKIPFDEVRKQMLAETPVVPSPVAVPISPPRHAAAWSTRLYPSSRQQTVIDPTTHRQLPRVSSGLARPLDYGPDGLPPTAVSSRPPAGRTQDEALAVQKFFLPDLPTTQRDCTAYIDDCLRFIRDRREFVDSWIGEALEERCGHLKRFAADERHRNNAQDHAAEARSLIASLVIRFGGPVPGRKKRYDTRPGNVVEMVDDLRRSPFMKNEIGWIAWDDPKAMQTAMHIYDKGRKPQNGWGVPEDLPRPIDAIPRGPCPDALIHAARNNSSFDAIRRDMVY</sequence>
<evidence type="ECO:0000313" key="3">
    <source>
        <dbReference type="Proteomes" id="UP001064933"/>
    </source>
</evidence>
<feature type="region of interest" description="Disordered" evidence="1">
    <location>
        <begin position="274"/>
        <end position="297"/>
    </location>
</feature>
<evidence type="ECO:0000313" key="2">
    <source>
        <dbReference type="EMBL" id="UXH79709.1"/>
    </source>
</evidence>
<dbReference type="RefSeq" id="WP_261759529.1">
    <property type="nucleotide sequence ID" value="NZ_CP104562.2"/>
</dbReference>
<proteinExistence type="predicted"/>
<accession>A0ABY6B3A2</accession>
<keyword evidence="3" id="KW-1185">Reference proteome</keyword>
<gene>
    <name evidence="2" type="ORF">N4261_07305</name>
</gene>
<name>A0ABY6B3A2_9BURK</name>
<dbReference type="Proteomes" id="UP001064933">
    <property type="component" value="Chromosome"/>
</dbReference>
<evidence type="ECO:0000256" key="1">
    <source>
        <dbReference type="SAM" id="MobiDB-lite"/>
    </source>
</evidence>
<protein>
    <submittedName>
        <fullName evidence="2">Uncharacterized protein</fullName>
    </submittedName>
</protein>
<organism evidence="2 3">
    <name type="scientific">Roseateles amylovorans</name>
    <dbReference type="NCBI Taxonomy" id="2978473"/>
    <lineage>
        <taxon>Bacteria</taxon>
        <taxon>Pseudomonadati</taxon>
        <taxon>Pseudomonadota</taxon>
        <taxon>Betaproteobacteria</taxon>
        <taxon>Burkholderiales</taxon>
        <taxon>Sphaerotilaceae</taxon>
        <taxon>Roseateles</taxon>
    </lineage>
</organism>
<reference evidence="2" key="1">
    <citation type="submission" date="2022-10" db="EMBL/GenBank/DDBJ databases">
        <title>Characterization and whole genome sequencing of a new Roseateles species, isolated from fresh water.</title>
        <authorList>
            <person name="Guliayeva D.Y."/>
            <person name="Akhremchuk A.E."/>
            <person name="Sikolenko M.A."/>
            <person name="Valentovich L.N."/>
            <person name="Sidarenka A.V."/>
        </authorList>
    </citation>
    <scope>NUCLEOTIDE SEQUENCE</scope>
    <source>
        <strain evidence="2">BIM B-1768</strain>
    </source>
</reference>
<dbReference type="EMBL" id="CP104562">
    <property type="protein sequence ID" value="UXH79709.1"/>
    <property type="molecule type" value="Genomic_DNA"/>
</dbReference>